<feature type="compositionally biased region" description="Polar residues" evidence="1">
    <location>
        <begin position="55"/>
        <end position="73"/>
    </location>
</feature>
<evidence type="ECO:0000256" key="1">
    <source>
        <dbReference type="SAM" id="MobiDB-lite"/>
    </source>
</evidence>
<reference evidence="2" key="1">
    <citation type="submission" date="2023-03" db="EMBL/GenBank/DDBJ databases">
        <title>Massive genome expansion in bonnet fungi (Mycena s.s.) driven by repeated elements and novel gene families across ecological guilds.</title>
        <authorList>
            <consortium name="Lawrence Berkeley National Laboratory"/>
            <person name="Harder C.B."/>
            <person name="Miyauchi S."/>
            <person name="Viragh M."/>
            <person name="Kuo A."/>
            <person name="Thoen E."/>
            <person name="Andreopoulos B."/>
            <person name="Lu D."/>
            <person name="Skrede I."/>
            <person name="Drula E."/>
            <person name="Henrissat B."/>
            <person name="Morin E."/>
            <person name="Kohler A."/>
            <person name="Barry K."/>
            <person name="LaButti K."/>
            <person name="Morin E."/>
            <person name="Salamov A."/>
            <person name="Lipzen A."/>
            <person name="Mereny Z."/>
            <person name="Hegedus B."/>
            <person name="Baldrian P."/>
            <person name="Stursova M."/>
            <person name="Weitz H."/>
            <person name="Taylor A."/>
            <person name="Grigoriev I.V."/>
            <person name="Nagy L.G."/>
            <person name="Martin F."/>
            <person name="Kauserud H."/>
        </authorList>
    </citation>
    <scope>NUCLEOTIDE SEQUENCE</scope>
    <source>
        <strain evidence="2">CBHHK067</strain>
    </source>
</reference>
<proteinExistence type="predicted"/>
<evidence type="ECO:0000313" key="2">
    <source>
        <dbReference type="EMBL" id="KAJ7710956.1"/>
    </source>
</evidence>
<dbReference type="AlphaFoldDB" id="A0AAD7H3K1"/>
<evidence type="ECO:0000313" key="3">
    <source>
        <dbReference type="Proteomes" id="UP001221757"/>
    </source>
</evidence>
<keyword evidence="3" id="KW-1185">Reference proteome</keyword>
<name>A0AAD7H3K1_MYCRO</name>
<sequence length="524" mass="58002">MSTFTFGPSNYRSPAPWTPATPRSSREETNSGHNFFTRMAPPAELRDNRLGNAARPNSQAAACNDNGFESSRPTGLHTPAPSLDAKVADSEALATAKVLAQIAAMGLSDVGYMQIPKVEPLIWAALNKAHAETVGYKLQFSSLTQELMIAQAAQSTLMCEWNREIRVDCGDGEYMDVTPDFAIGERGTVIPKYHLIFECGWSQSEVELAAKADDWFLLPDVIAVIVLNLEEGVDFRSPPAPLDDYVVKSMADFGGDARTPLGPVVFEGETWGQMKNISMTIHHRNAASETFDLTPITIKEATPPPGADTTTTVLEQPQDQDPSRNAAVKLEEEQNRVDVYLVQLLAGVMTPGELAKYLQAHNTLFSLDWATFYEELDRRLLAEAFARYTTWANRPGREDVGVQLRLTIQAVADPLRAAGNKRNWSFASVFGRRIETKCPSALSSRVFVALPTDAVYSINPESSAVDAGGAIFDLQQYDLPLDVSMRWAADFQHGENPRSIMLNDLLIHFKRQRPRRRFQCGILY</sequence>
<protein>
    <submittedName>
        <fullName evidence="2">Uncharacterized protein</fullName>
    </submittedName>
</protein>
<organism evidence="2 3">
    <name type="scientific">Mycena rosella</name>
    <name type="common">Pink bonnet</name>
    <name type="synonym">Agaricus rosellus</name>
    <dbReference type="NCBI Taxonomy" id="1033263"/>
    <lineage>
        <taxon>Eukaryota</taxon>
        <taxon>Fungi</taxon>
        <taxon>Dikarya</taxon>
        <taxon>Basidiomycota</taxon>
        <taxon>Agaricomycotina</taxon>
        <taxon>Agaricomycetes</taxon>
        <taxon>Agaricomycetidae</taxon>
        <taxon>Agaricales</taxon>
        <taxon>Marasmiineae</taxon>
        <taxon>Mycenaceae</taxon>
        <taxon>Mycena</taxon>
    </lineage>
</organism>
<dbReference type="EMBL" id="JARKIE010000001">
    <property type="protein sequence ID" value="KAJ7710956.1"/>
    <property type="molecule type" value="Genomic_DNA"/>
</dbReference>
<feature type="region of interest" description="Disordered" evidence="1">
    <location>
        <begin position="1"/>
        <end position="82"/>
    </location>
</feature>
<accession>A0AAD7H3K1</accession>
<feature type="region of interest" description="Disordered" evidence="1">
    <location>
        <begin position="302"/>
        <end position="324"/>
    </location>
</feature>
<comment type="caution">
    <text evidence="2">The sequence shown here is derived from an EMBL/GenBank/DDBJ whole genome shotgun (WGS) entry which is preliminary data.</text>
</comment>
<gene>
    <name evidence="2" type="ORF">B0H17DRAFT_1324361</name>
</gene>
<dbReference type="Proteomes" id="UP001221757">
    <property type="component" value="Unassembled WGS sequence"/>
</dbReference>
<feature type="compositionally biased region" description="Polar residues" evidence="1">
    <location>
        <begin position="1"/>
        <end position="12"/>
    </location>
</feature>